<evidence type="ECO:0000256" key="9">
    <source>
        <dbReference type="RuleBase" id="RU367120"/>
    </source>
</evidence>
<dbReference type="Gene3D" id="2.60.40.1130">
    <property type="entry name" value="Rab geranylgeranyltransferase alpha-subunit, insert domain"/>
    <property type="match status" value="1"/>
</dbReference>
<dbReference type="GO" id="GO:0004663">
    <property type="term" value="F:Rab geranylgeranyltransferase activity"/>
    <property type="evidence" value="ECO:0007669"/>
    <property type="project" value="UniProtKB-UniRule"/>
</dbReference>
<evidence type="ECO:0000313" key="11">
    <source>
        <dbReference type="EMBL" id="ROT71930.1"/>
    </source>
</evidence>
<evidence type="ECO:0000256" key="2">
    <source>
        <dbReference type="ARBA" id="ARBA00012656"/>
    </source>
</evidence>
<comment type="function">
    <text evidence="9">Catalyzes the transfer of a geranyl-geranyl moiety from geranyl-geranyl pyrophosphate to cysteines occuring in specific C-terminal amino acid sequences.</text>
</comment>
<dbReference type="OrthoDB" id="1658at2759"/>
<protein>
    <recommendedName>
        <fullName evidence="3 9">Geranylgeranyl transferase type-2 subunit alpha</fullName>
        <ecNumber evidence="2 9">2.5.1.60</ecNumber>
    </recommendedName>
    <alternativeName>
        <fullName evidence="7 9">Geranylgeranyl transferase type II subunit alpha</fullName>
    </alternativeName>
</protein>
<keyword evidence="5 9" id="KW-0808">Transferase</keyword>
<accession>A0A423T5Z9</accession>
<organism evidence="11 12">
    <name type="scientific">Penaeus vannamei</name>
    <name type="common">Whiteleg shrimp</name>
    <name type="synonym">Litopenaeus vannamei</name>
    <dbReference type="NCBI Taxonomy" id="6689"/>
    <lineage>
        <taxon>Eukaryota</taxon>
        <taxon>Metazoa</taxon>
        <taxon>Ecdysozoa</taxon>
        <taxon>Arthropoda</taxon>
        <taxon>Crustacea</taxon>
        <taxon>Multicrustacea</taxon>
        <taxon>Malacostraca</taxon>
        <taxon>Eumalacostraca</taxon>
        <taxon>Eucarida</taxon>
        <taxon>Decapoda</taxon>
        <taxon>Dendrobranchiata</taxon>
        <taxon>Penaeoidea</taxon>
        <taxon>Penaeidae</taxon>
        <taxon>Penaeus</taxon>
    </lineage>
</organism>
<evidence type="ECO:0000256" key="10">
    <source>
        <dbReference type="SAM" id="MobiDB-lite"/>
    </source>
</evidence>
<feature type="region of interest" description="Disordered" evidence="10">
    <location>
        <begin position="1"/>
        <end position="22"/>
    </location>
</feature>
<comment type="caution">
    <text evidence="11">The sequence shown here is derived from an EMBL/GenBank/DDBJ whole genome shotgun (WGS) entry which is preliminary data.</text>
</comment>
<proteinExistence type="inferred from homology"/>
<dbReference type="FunFam" id="1.25.40.120:FF:000035">
    <property type="entry name" value="Geranylgeranyl transferase type-2 subunit alpha"/>
    <property type="match status" value="1"/>
</dbReference>
<comment type="similarity">
    <text evidence="1 9">Belongs to the protein prenyltransferase subunit alpha family.</text>
</comment>
<dbReference type="STRING" id="6689.A0A423T5Z9"/>
<evidence type="ECO:0000313" key="12">
    <source>
        <dbReference type="Proteomes" id="UP000283509"/>
    </source>
</evidence>
<keyword evidence="4 9" id="KW-0637">Prenyltransferase</keyword>
<dbReference type="SUPFAM" id="SSF48439">
    <property type="entry name" value="Protein prenylyltransferase"/>
    <property type="match status" value="1"/>
</dbReference>
<dbReference type="InterPro" id="IPR002088">
    <property type="entry name" value="Prenyl_trans_a"/>
</dbReference>
<dbReference type="EC" id="2.5.1.60" evidence="2 9"/>
<dbReference type="GO" id="GO:0005968">
    <property type="term" value="C:Rab-protein geranylgeranyltransferase complex"/>
    <property type="evidence" value="ECO:0007669"/>
    <property type="project" value="TreeGrafter"/>
</dbReference>
<dbReference type="EMBL" id="QCYY01002227">
    <property type="protein sequence ID" value="ROT71930.1"/>
    <property type="molecule type" value="Genomic_DNA"/>
</dbReference>
<evidence type="ECO:0000256" key="7">
    <source>
        <dbReference type="ARBA" id="ARBA00031267"/>
    </source>
</evidence>
<dbReference type="Pfam" id="PF01239">
    <property type="entry name" value="PPTA"/>
    <property type="match status" value="5"/>
</dbReference>
<evidence type="ECO:0000256" key="4">
    <source>
        <dbReference type="ARBA" id="ARBA00022602"/>
    </source>
</evidence>
<evidence type="ECO:0000256" key="3">
    <source>
        <dbReference type="ARBA" id="ARBA00014772"/>
    </source>
</evidence>
<dbReference type="Proteomes" id="UP000283509">
    <property type="component" value="Unassembled WGS sequence"/>
</dbReference>
<dbReference type="PANTHER" id="PTHR11129">
    <property type="entry name" value="PROTEIN FARNESYLTRANSFERASE ALPHA SUBUNIT/RAB GERANYLGERANYL TRANSFERASE ALPHA SUBUNIT"/>
    <property type="match status" value="1"/>
</dbReference>
<dbReference type="GO" id="GO:0097354">
    <property type="term" value="P:prenylation"/>
    <property type="evidence" value="ECO:0007669"/>
    <property type="project" value="UniProtKB-UniRule"/>
</dbReference>
<dbReference type="Gene3D" id="1.25.40.120">
    <property type="entry name" value="Protein prenylyltransferase"/>
    <property type="match status" value="1"/>
</dbReference>
<evidence type="ECO:0000256" key="5">
    <source>
        <dbReference type="ARBA" id="ARBA00022679"/>
    </source>
</evidence>
<comment type="catalytic activity">
    <reaction evidence="8 9">
        <text>geranylgeranyl diphosphate + L-cysteinyl-[protein] = S-geranylgeranyl-L-cysteinyl-[protein] + diphosphate</text>
        <dbReference type="Rhea" id="RHEA:21240"/>
        <dbReference type="Rhea" id="RHEA-COMP:10131"/>
        <dbReference type="Rhea" id="RHEA-COMP:11537"/>
        <dbReference type="ChEBI" id="CHEBI:29950"/>
        <dbReference type="ChEBI" id="CHEBI:33019"/>
        <dbReference type="ChEBI" id="CHEBI:57533"/>
        <dbReference type="ChEBI" id="CHEBI:86021"/>
        <dbReference type="EC" id="2.5.1.60"/>
    </reaction>
</comment>
<evidence type="ECO:0000256" key="6">
    <source>
        <dbReference type="ARBA" id="ARBA00022737"/>
    </source>
</evidence>
<keyword evidence="6" id="KW-0677">Repeat</keyword>
<sequence length="479" mass="55227">MHGRLKIKTTAEQAAEKQKEREEKRKLYLGGLTKAFDKRSTGTYDEEGLKVTAQLLMANPDAATLWNFRREIILAMKSDDHESWDKLLQGELSVVENCLMKNHKSYGAWHHRCWVMENFPNPPWDKELALCDKYLKADERNFHCWDYRRFVVARSSKQPEDELKTSQQLIERNLSNYSAWHYRSKLLPLVYPPLPDTPHPVPENTLIKELQTVVEAVFTDPSDQSPWFFLRWLVNRQEKNPRLLQTGFISSGTKDSLLVCVFSKPLMQQNIPQISVDDEDVGNNEWHAPDNETYSYVWVVQLKELSEGEHSIAISFNSSTKKSLTVSPGKTSVAWMTELEEELTGLTRSTLEEVKQNCITLDELDPGNKWVLLTIVDVMWALDSYSHQAKISSYLSQLQDLDPLRTKYYADMKSKLSMETALKKHRLTTENDDQFKLNERRLTRIAYSHLLACSKSVDLSCNELSSIQPLKSLVACACS</sequence>
<gene>
    <name evidence="11" type="ORF">C7M84_009707</name>
</gene>
<name>A0A423T5Z9_PENVA</name>
<dbReference type="PANTHER" id="PTHR11129:SF2">
    <property type="entry name" value="GERANYLGERANYL TRANSFERASE TYPE-2 SUBUNIT ALPHA"/>
    <property type="match status" value="1"/>
</dbReference>
<dbReference type="PROSITE" id="PS51147">
    <property type="entry name" value="PFTA"/>
    <property type="match status" value="5"/>
</dbReference>
<evidence type="ECO:0000256" key="1">
    <source>
        <dbReference type="ARBA" id="ARBA00006734"/>
    </source>
</evidence>
<dbReference type="AlphaFoldDB" id="A0A423T5Z9"/>
<keyword evidence="12" id="KW-1185">Reference proteome</keyword>
<reference evidence="11 12" key="1">
    <citation type="submission" date="2018-04" db="EMBL/GenBank/DDBJ databases">
        <authorList>
            <person name="Zhang X."/>
            <person name="Yuan J."/>
            <person name="Li F."/>
            <person name="Xiang J."/>
        </authorList>
    </citation>
    <scope>NUCLEOTIDE SEQUENCE [LARGE SCALE GENOMIC DNA]</scope>
    <source>
        <tissue evidence="11">Muscle</tissue>
    </source>
</reference>
<evidence type="ECO:0000256" key="8">
    <source>
        <dbReference type="ARBA" id="ARBA00047658"/>
    </source>
</evidence>
<reference evidence="11 12" key="2">
    <citation type="submission" date="2019-01" db="EMBL/GenBank/DDBJ databases">
        <title>The decoding of complex shrimp genome reveals the adaptation for benthos swimmer, frequently molting mechanism and breeding impact on genome.</title>
        <authorList>
            <person name="Sun Y."/>
            <person name="Gao Y."/>
            <person name="Yu Y."/>
        </authorList>
    </citation>
    <scope>NUCLEOTIDE SEQUENCE [LARGE SCALE GENOMIC DNA]</scope>
    <source>
        <tissue evidence="11">Muscle</tissue>
    </source>
</reference>